<dbReference type="FunFam" id="3.40.605.10:FF:000003">
    <property type="entry name" value="Methylmalonate-semialdehyde dehydrogenase [acylating]"/>
    <property type="match status" value="1"/>
</dbReference>
<dbReference type="InterPro" id="IPR010061">
    <property type="entry name" value="MeMal-semiAld_DH"/>
</dbReference>
<dbReference type="Gene3D" id="3.40.309.10">
    <property type="entry name" value="Aldehyde Dehydrogenase, Chain A, domain 2"/>
    <property type="match status" value="1"/>
</dbReference>
<dbReference type="Gene3D" id="3.40.605.10">
    <property type="entry name" value="Aldehyde Dehydrogenase, Chain A, domain 1"/>
    <property type="match status" value="1"/>
</dbReference>
<dbReference type="EMBL" id="UINC01024951">
    <property type="protein sequence ID" value="SVA99639.1"/>
    <property type="molecule type" value="Genomic_DNA"/>
</dbReference>
<dbReference type="FunFam" id="3.40.309.10:FF:000002">
    <property type="entry name" value="Methylmalonate-semialdehyde dehydrogenase (Acylating)"/>
    <property type="match status" value="1"/>
</dbReference>
<dbReference type="GO" id="GO:0006574">
    <property type="term" value="P:L-valine catabolic process"/>
    <property type="evidence" value="ECO:0007669"/>
    <property type="project" value="TreeGrafter"/>
</dbReference>
<dbReference type="PANTHER" id="PTHR43866:SF4">
    <property type="entry name" value="MALONATE-SEMIALDEHYDE DEHYDROGENASE"/>
    <property type="match status" value="1"/>
</dbReference>
<dbReference type="Pfam" id="PF00171">
    <property type="entry name" value="Aldedh"/>
    <property type="match status" value="1"/>
</dbReference>
<dbReference type="PANTHER" id="PTHR43866">
    <property type="entry name" value="MALONATE-SEMIALDEHYDE DEHYDROGENASE"/>
    <property type="match status" value="1"/>
</dbReference>
<dbReference type="AlphaFoldDB" id="A0A382AE04"/>
<evidence type="ECO:0000256" key="2">
    <source>
        <dbReference type="ARBA" id="ARBA00023002"/>
    </source>
</evidence>
<dbReference type="InterPro" id="IPR016161">
    <property type="entry name" value="Ald_DH/histidinol_DH"/>
</dbReference>
<dbReference type="SUPFAM" id="SSF53720">
    <property type="entry name" value="ALDH-like"/>
    <property type="match status" value="1"/>
</dbReference>
<proteinExistence type="predicted"/>
<accession>A0A382AE04</accession>
<feature type="non-terminal residue" evidence="5">
    <location>
        <position position="422"/>
    </location>
</feature>
<reference evidence="5" key="1">
    <citation type="submission" date="2018-05" db="EMBL/GenBank/DDBJ databases">
        <authorList>
            <person name="Lanie J.A."/>
            <person name="Ng W.-L."/>
            <person name="Kazmierczak K.M."/>
            <person name="Andrzejewski T.M."/>
            <person name="Davidsen T.M."/>
            <person name="Wayne K.J."/>
            <person name="Tettelin H."/>
            <person name="Glass J.I."/>
            <person name="Rusch D."/>
            <person name="Podicherti R."/>
            <person name="Tsui H.-C.T."/>
            <person name="Winkler M.E."/>
        </authorList>
    </citation>
    <scope>NUCLEOTIDE SEQUENCE</scope>
</reference>
<dbReference type="InterPro" id="IPR015590">
    <property type="entry name" value="Aldehyde_DH_dom"/>
</dbReference>
<dbReference type="EC" id="1.2.1.27" evidence="1"/>
<dbReference type="GO" id="GO:0004491">
    <property type="term" value="F:methylmalonate-semialdehyde dehydrogenase (acylating, NAD) activity"/>
    <property type="evidence" value="ECO:0007669"/>
    <property type="project" value="UniProtKB-EC"/>
</dbReference>
<keyword evidence="3" id="KW-0520">NAD</keyword>
<evidence type="ECO:0000259" key="4">
    <source>
        <dbReference type="Pfam" id="PF00171"/>
    </source>
</evidence>
<keyword evidence="2" id="KW-0560">Oxidoreductase</keyword>
<name>A0A382AE04_9ZZZZ</name>
<dbReference type="NCBIfam" id="TIGR01722">
    <property type="entry name" value="MMSDH"/>
    <property type="match status" value="1"/>
</dbReference>
<protein>
    <recommendedName>
        <fullName evidence="1">methylmalonate-semialdehyde dehydrogenase (CoA acylating)</fullName>
        <ecNumber evidence="1">1.2.1.27</ecNumber>
    </recommendedName>
</protein>
<gene>
    <name evidence="5" type="ORF">METZ01_LOCUS152493</name>
</gene>
<evidence type="ECO:0000256" key="1">
    <source>
        <dbReference type="ARBA" id="ARBA00013048"/>
    </source>
</evidence>
<sequence length="422" mass="45211">MSETQIINHWIDGDFQPSVSDRFGNVYNPATGAVIAKLPMGGASDLETAVKSAKHAFHSWSTTSITKRAQLMFKFKELLELHRDELADIISREHGKVIPDAAGSLQRGIEVVEFACGIPHLLKGEFSEQVGTGVDCYSLRQPIGVCAGVTPFNFPAMVPMWMFPIAIVCGNCFILKPSEKDPSCSVKLAELLSEAGFPDGVMNVVHGDKEMVDAILEHPDIATFSFVGSTPVAEYVYSKASSAGKRVQALGGAKNHAVVMPDADLEQTANAIIGAAYGSAGERCMAISAVIAVDTIAEPLKELLIRKIAALKIGPGKDPSNDMGPLITKEHKNKVVDYIKSGESSGAELVIDGREHPISNEGAGFFLGPTLFDHVTADMSIYLEEIFGPVLVMLRAENLQQALDLVNNHRFGNGVAVFTSSG</sequence>
<dbReference type="PROSITE" id="PS00070">
    <property type="entry name" value="ALDEHYDE_DEHYDR_CYS"/>
    <property type="match status" value="1"/>
</dbReference>
<feature type="domain" description="Aldehyde dehydrogenase" evidence="4">
    <location>
        <begin position="24"/>
        <end position="421"/>
    </location>
</feature>
<dbReference type="GO" id="GO:0006210">
    <property type="term" value="P:thymine catabolic process"/>
    <property type="evidence" value="ECO:0007669"/>
    <property type="project" value="TreeGrafter"/>
</dbReference>
<organism evidence="5">
    <name type="scientific">marine metagenome</name>
    <dbReference type="NCBI Taxonomy" id="408172"/>
    <lineage>
        <taxon>unclassified sequences</taxon>
        <taxon>metagenomes</taxon>
        <taxon>ecological metagenomes</taxon>
    </lineage>
</organism>
<evidence type="ECO:0000256" key="3">
    <source>
        <dbReference type="ARBA" id="ARBA00023027"/>
    </source>
</evidence>
<evidence type="ECO:0000313" key="5">
    <source>
        <dbReference type="EMBL" id="SVA99639.1"/>
    </source>
</evidence>
<dbReference type="CDD" id="cd07085">
    <property type="entry name" value="ALDH_F6_MMSDH"/>
    <property type="match status" value="1"/>
</dbReference>
<dbReference type="InterPro" id="IPR016160">
    <property type="entry name" value="Ald_DH_CS_CYS"/>
</dbReference>
<dbReference type="InterPro" id="IPR016162">
    <property type="entry name" value="Ald_DH_N"/>
</dbReference>
<dbReference type="InterPro" id="IPR016163">
    <property type="entry name" value="Ald_DH_C"/>
</dbReference>